<dbReference type="AlphaFoldDB" id="A0A518D804"/>
<evidence type="ECO:0000313" key="8">
    <source>
        <dbReference type="Proteomes" id="UP000317429"/>
    </source>
</evidence>
<evidence type="ECO:0000313" key="7">
    <source>
        <dbReference type="EMBL" id="QDU87585.1"/>
    </source>
</evidence>
<evidence type="ECO:0000256" key="2">
    <source>
        <dbReference type="ARBA" id="ARBA00022729"/>
    </source>
</evidence>
<dbReference type="OrthoDB" id="224387at2"/>
<keyword evidence="3" id="KW-0472">Membrane</keyword>
<evidence type="ECO:0000256" key="1">
    <source>
        <dbReference type="ARBA" id="ARBA00004370"/>
    </source>
</evidence>
<dbReference type="InterPro" id="IPR005644">
    <property type="entry name" value="NolW-like"/>
</dbReference>
<dbReference type="EMBL" id="CP036291">
    <property type="protein sequence ID" value="QDU87585.1"/>
    <property type="molecule type" value="Genomic_DNA"/>
</dbReference>
<dbReference type="KEGG" id="pnd:Pla175_09500"/>
<reference evidence="7 8" key="1">
    <citation type="submission" date="2019-02" db="EMBL/GenBank/DDBJ databases">
        <title>Deep-cultivation of Planctomycetes and their phenomic and genomic characterization uncovers novel biology.</title>
        <authorList>
            <person name="Wiegand S."/>
            <person name="Jogler M."/>
            <person name="Boedeker C."/>
            <person name="Pinto D."/>
            <person name="Vollmers J."/>
            <person name="Rivas-Marin E."/>
            <person name="Kohn T."/>
            <person name="Peeters S.H."/>
            <person name="Heuer A."/>
            <person name="Rast P."/>
            <person name="Oberbeckmann S."/>
            <person name="Bunk B."/>
            <person name="Jeske O."/>
            <person name="Meyerdierks A."/>
            <person name="Storesund J.E."/>
            <person name="Kallscheuer N."/>
            <person name="Luecker S."/>
            <person name="Lage O.M."/>
            <person name="Pohl T."/>
            <person name="Merkel B.J."/>
            <person name="Hornburger P."/>
            <person name="Mueller R.-W."/>
            <person name="Bruemmer F."/>
            <person name="Labrenz M."/>
            <person name="Spormann A.M."/>
            <person name="Op den Camp H."/>
            <person name="Overmann J."/>
            <person name="Amann R."/>
            <person name="Jetten M.S.M."/>
            <person name="Mascher T."/>
            <person name="Medema M.H."/>
            <person name="Devos D.P."/>
            <person name="Kaster A.-K."/>
            <person name="Ovreas L."/>
            <person name="Rohde M."/>
            <person name="Galperin M.Y."/>
            <person name="Jogler C."/>
        </authorList>
    </citation>
    <scope>NUCLEOTIDE SEQUENCE [LARGE SCALE GENOMIC DNA]</scope>
    <source>
        <strain evidence="7 8">Pla175</strain>
    </source>
</reference>
<dbReference type="PANTHER" id="PTHR30332">
    <property type="entry name" value="PROBABLE GENERAL SECRETION PATHWAY PROTEIN D"/>
    <property type="match status" value="1"/>
</dbReference>
<dbReference type="InterPro" id="IPR038591">
    <property type="entry name" value="NolW-like_sf"/>
</dbReference>
<protein>
    <submittedName>
        <fullName evidence="7">Bacterial type II/III secretion system short domain protein</fullName>
    </submittedName>
</protein>
<accession>A0A518D804</accession>
<feature type="chain" id="PRO_5022068661" evidence="5">
    <location>
        <begin position="23"/>
        <end position="976"/>
    </location>
</feature>
<comment type="subcellular location">
    <subcellularLocation>
        <location evidence="1">Membrane</location>
    </subcellularLocation>
</comment>
<feature type="domain" description="NolW-like" evidence="6">
    <location>
        <begin position="289"/>
        <end position="388"/>
    </location>
</feature>
<proteinExistence type="predicted"/>
<dbReference type="Gene3D" id="3.30.1370.120">
    <property type="match status" value="3"/>
</dbReference>
<evidence type="ECO:0000256" key="5">
    <source>
        <dbReference type="SAM" id="SignalP"/>
    </source>
</evidence>
<name>A0A518D804_9BACT</name>
<feature type="compositionally biased region" description="Low complexity" evidence="4">
    <location>
        <begin position="604"/>
        <end position="613"/>
    </location>
</feature>
<feature type="region of interest" description="Disordered" evidence="4">
    <location>
        <begin position="604"/>
        <end position="647"/>
    </location>
</feature>
<organism evidence="7 8">
    <name type="scientific">Pirellulimonas nuda</name>
    <dbReference type="NCBI Taxonomy" id="2528009"/>
    <lineage>
        <taxon>Bacteria</taxon>
        <taxon>Pseudomonadati</taxon>
        <taxon>Planctomycetota</taxon>
        <taxon>Planctomycetia</taxon>
        <taxon>Pirellulales</taxon>
        <taxon>Lacipirellulaceae</taxon>
        <taxon>Pirellulimonas</taxon>
    </lineage>
</organism>
<dbReference type="Pfam" id="PF03958">
    <property type="entry name" value="Secretin_N"/>
    <property type="match status" value="1"/>
</dbReference>
<dbReference type="Proteomes" id="UP000317429">
    <property type="component" value="Chromosome"/>
</dbReference>
<feature type="signal peptide" evidence="5">
    <location>
        <begin position="1"/>
        <end position="22"/>
    </location>
</feature>
<dbReference type="GO" id="GO:0015627">
    <property type="term" value="C:type II protein secretion system complex"/>
    <property type="evidence" value="ECO:0007669"/>
    <property type="project" value="TreeGrafter"/>
</dbReference>
<evidence type="ECO:0000259" key="6">
    <source>
        <dbReference type="Pfam" id="PF03958"/>
    </source>
</evidence>
<dbReference type="InterPro" id="IPR050810">
    <property type="entry name" value="Bact_Secretion_Sys_Channel"/>
</dbReference>
<feature type="region of interest" description="Disordered" evidence="4">
    <location>
        <begin position="932"/>
        <end position="976"/>
    </location>
</feature>
<feature type="region of interest" description="Disordered" evidence="4">
    <location>
        <begin position="34"/>
        <end position="120"/>
    </location>
</feature>
<evidence type="ECO:0000256" key="4">
    <source>
        <dbReference type="SAM" id="MobiDB-lite"/>
    </source>
</evidence>
<dbReference type="GO" id="GO:0016020">
    <property type="term" value="C:membrane"/>
    <property type="evidence" value="ECO:0007669"/>
    <property type="project" value="UniProtKB-SubCell"/>
</dbReference>
<keyword evidence="2 5" id="KW-0732">Signal</keyword>
<gene>
    <name evidence="7" type="ORF">Pla175_09500</name>
</gene>
<keyword evidence="8" id="KW-1185">Reference proteome</keyword>
<dbReference type="GO" id="GO:0009306">
    <property type="term" value="P:protein secretion"/>
    <property type="evidence" value="ECO:0007669"/>
    <property type="project" value="TreeGrafter"/>
</dbReference>
<feature type="compositionally biased region" description="Basic and acidic residues" evidence="4">
    <location>
        <begin position="948"/>
        <end position="976"/>
    </location>
</feature>
<sequence precursor="true">MHDHRTLFAILLTVVCSLPVRASAEAVFVQTPDGATSTVRVSPVSPGQPVQVEPGQPAKGGEAKPAEGEANKQETKEGEDAKKEGDEKKEEGKDGPVKRPSKPPRTPDPREFDVRPDKTGRVQFGFTGQPWPDVLQWLASVSNLSLDWQELPSDYLNLSTQRAYTIAESRDLINRHLQARGYGLFLQGEVLSVFKLDKIDPSFIPRVEEDELYDRQPHDIVKVSFALPKDLEAKQVVEDLKQVLSPNAKVLPLTATGRVLAIDAVANLRMVSAVLNDERLANTPQQIPRRFVLKHARAEKVIDTLYVVLGLDPASRPSQMELQIQQQKMQLMTQMQGAGKDVSKLLNKDGPPVFIAFNRNENSVLVNAPREQMEIVERAIEYLDVPPPGSSQGSSGSPTTRTAETYQLKTIEPKTLQTTLEEIGDLDPLTELRADNKAKILFARASLHDHATIERMISQLDGARERIEVFYIRRRPVDAVAGTVMALIGGQEEEKKKDNNRNGYFYSWYDQPEEEDTPKPTLRVDADIENNRLIVRGADEQIEQVRTLLVKLGEIPGEGYAAKPMQVLDPIGAEATDELLEKLRALWPSVGGGVELKIDDQSVAEPKPAAAPAEEPPPVETPPADRSTDKRRVPARVVSEATRSEVATAAEPPAVTITVTPDGRIVLTGSDPDSVAKLEELVGSLAPQEERFKIFQVDHVSAFSVWLNLTEFFEEDMSDGGNQYYDYWSDTWRREGGEQPAMRLSKRPKLRLIYDTATNTILAANASAGQLAEIERLIKAYDIPAPDDSVKSRRTATIKIRYSQAGTIAAALKEVYRDLLSSRDKEFDDADQKAGSAKETTTVIRYGGGGADSDDSKKKSAPVKVGFQGALSVGVDEISNVIIVSAQEELFDGIVDMIQLLDSEAKPNNAVQVRQISGAVQPESLQKALADALGTPWIGGKPQQAESGEDRGRDNGNSRRDRDRGDRGGDRRRGND</sequence>
<dbReference type="PANTHER" id="PTHR30332:SF24">
    <property type="entry name" value="SECRETIN GSPD-RELATED"/>
    <property type="match status" value="1"/>
</dbReference>
<evidence type="ECO:0000256" key="3">
    <source>
        <dbReference type="ARBA" id="ARBA00023136"/>
    </source>
</evidence>
<feature type="compositionally biased region" description="Low complexity" evidence="4">
    <location>
        <begin position="39"/>
        <end position="57"/>
    </location>
</feature>
<feature type="compositionally biased region" description="Basic and acidic residues" evidence="4">
    <location>
        <begin position="105"/>
        <end position="120"/>
    </location>
</feature>
<feature type="compositionally biased region" description="Basic and acidic residues" evidence="4">
    <location>
        <begin position="61"/>
        <end position="97"/>
    </location>
</feature>
<dbReference type="RefSeq" id="WP_145281598.1">
    <property type="nucleotide sequence ID" value="NZ_CP036291.1"/>
</dbReference>